<dbReference type="InterPro" id="IPR013525">
    <property type="entry name" value="ABC2_TM"/>
</dbReference>
<comment type="similarity">
    <text evidence="2 8">Belongs to the ABC-2 integral membrane protein family.</text>
</comment>
<dbReference type="PROSITE" id="PS51012">
    <property type="entry name" value="ABC_TM2"/>
    <property type="match status" value="1"/>
</dbReference>
<dbReference type="GO" id="GO:0140359">
    <property type="term" value="F:ABC-type transporter activity"/>
    <property type="evidence" value="ECO:0007669"/>
    <property type="project" value="InterPro"/>
</dbReference>
<keyword evidence="4 8" id="KW-1003">Cell membrane</keyword>
<evidence type="ECO:0000259" key="9">
    <source>
        <dbReference type="PROSITE" id="PS51012"/>
    </source>
</evidence>
<feature type="domain" description="ABC transmembrane type-2" evidence="9">
    <location>
        <begin position="35"/>
        <end position="263"/>
    </location>
</feature>
<dbReference type="Proteomes" id="UP000294802">
    <property type="component" value="Unassembled WGS sequence"/>
</dbReference>
<evidence type="ECO:0000256" key="3">
    <source>
        <dbReference type="ARBA" id="ARBA00022448"/>
    </source>
</evidence>
<organism evidence="10 11">
    <name type="scientific">Macrococcus lamae</name>
    <dbReference type="NCBI Taxonomy" id="198484"/>
    <lineage>
        <taxon>Bacteria</taxon>
        <taxon>Bacillati</taxon>
        <taxon>Bacillota</taxon>
        <taxon>Bacilli</taxon>
        <taxon>Bacillales</taxon>
        <taxon>Staphylococcaceae</taxon>
        <taxon>Macrococcus</taxon>
    </lineage>
</organism>
<comment type="subcellular location">
    <subcellularLocation>
        <location evidence="1 8">Cell membrane</location>
        <topology evidence="1 8">Multi-pass membrane protein</topology>
    </subcellularLocation>
</comment>
<comment type="caution">
    <text evidence="10">The sequence shown here is derived from an EMBL/GenBank/DDBJ whole genome shotgun (WGS) entry which is preliminary data.</text>
</comment>
<dbReference type="GO" id="GO:0005886">
    <property type="term" value="C:plasma membrane"/>
    <property type="evidence" value="ECO:0007669"/>
    <property type="project" value="UniProtKB-SubCell"/>
</dbReference>
<reference evidence="10 11" key="1">
    <citation type="submission" date="2019-01" db="EMBL/GenBank/DDBJ databases">
        <title>Draft genome sequences of the type strains of six Macrococcus species.</title>
        <authorList>
            <person name="Mazhar S."/>
            <person name="Altermann E."/>
            <person name="Hill C."/>
            <person name="Mcauliffe O."/>
        </authorList>
    </citation>
    <scope>NUCLEOTIDE SEQUENCE [LARGE SCALE GENOMIC DNA]</scope>
    <source>
        <strain evidence="10 11">CCM4815</strain>
    </source>
</reference>
<feature type="transmembrane region" description="Helical" evidence="8">
    <location>
        <begin position="67"/>
        <end position="84"/>
    </location>
</feature>
<keyword evidence="3 8" id="KW-0813">Transport</keyword>
<dbReference type="EMBL" id="SCWB01000004">
    <property type="protein sequence ID" value="TDM12410.1"/>
    <property type="molecule type" value="Genomic_DNA"/>
</dbReference>
<gene>
    <name evidence="10" type="ORF">ERX29_03545</name>
</gene>
<evidence type="ECO:0000256" key="7">
    <source>
        <dbReference type="ARBA" id="ARBA00023136"/>
    </source>
</evidence>
<accession>A0A4R6BVL7</accession>
<comment type="caution">
    <text evidence="8">Lacks conserved residue(s) required for the propagation of feature annotation.</text>
</comment>
<keyword evidence="5 8" id="KW-0812">Transmembrane</keyword>
<dbReference type="PANTHER" id="PTHR30413">
    <property type="entry name" value="INNER MEMBRANE TRANSPORT PERMEASE"/>
    <property type="match status" value="1"/>
</dbReference>
<dbReference type="Pfam" id="PF01061">
    <property type="entry name" value="ABC2_membrane"/>
    <property type="match status" value="1"/>
</dbReference>
<evidence type="ECO:0000256" key="8">
    <source>
        <dbReference type="RuleBase" id="RU361157"/>
    </source>
</evidence>
<dbReference type="InterPro" id="IPR047817">
    <property type="entry name" value="ABC2_TM_bact-type"/>
</dbReference>
<evidence type="ECO:0000256" key="6">
    <source>
        <dbReference type="ARBA" id="ARBA00022989"/>
    </source>
</evidence>
<dbReference type="AlphaFoldDB" id="A0A4R6BVL7"/>
<evidence type="ECO:0000256" key="2">
    <source>
        <dbReference type="ARBA" id="ARBA00007783"/>
    </source>
</evidence>
<sequence length="271" mass="31623">MNAISVVLKEQFKNFYLIQRLAQFQLKISNHDNYLGLAWELINPLIQIGVYWFVFGLGIRGNGEIEGVPFIIWMLVGISMWFFVNQGILEGTKSIAMKYNQVAKMNFPLSTIPSYILMSKFYGHFVLLAVVMLLCAYMGIYPTVYTLQLFLYVPFVYIFCLSITLVTSTLGVMIRDVQMAVQALLRVLFYMSPILWLPDNNSYVQQVVLTVMKFNPIYFLAESYRAAILSKGWFFIDHWQLTIYNVLFVVIFFIIGSFLHIKFRHRFSDFM</sequence>
<feature type="transmembrane region" description="Helical" evidence="8">
    <location>
        <begin position="149"/>
        <end position="172"/>
    </location>
</feature>
<feature type="transmembrane region" description="Helical" evidence="8">
    <location>
        <begin position="34"/>
        <end position="55"/>
    </location>
</feature>
<evidence type="ECO:0000256" key="5">
    <source>
        <dbReference type="ARBA" id="ARBA00022692"/>
    </source>
</evidence>
<dbReference type="PANTHER" id="PTHR30413:SF10">
    <property type="entry name" value="CAPSULE POLYSACCHARIDE EXPORT INNER-MEMBRANE PROTEIN CTRC"/>
    <property type="match status" value="1"/>
</dbReference>
<dbReference type="RefSeq" id="WP_133443315.1">
    <property type="nucleotide sequence ID" value="NZ_SCWB01000004.1"/>
</dbReference>
<keyword evidence="6 8" id="KW-1133">Transmembrane helix</keyword>
<evidence type="ECO:0000313" key="11">
    <source>
        <dbReference type="Proteomes" id="UP000294802"/>
    </source>
</evidence>
<protein>
    <recommendedName>
        <fullName evidence="8">Transport permease protein</fullName>
    </recommendedName>
</protein>
<evidence type="ECO:0000313" key="10">
    <source>
        <dbReference type="EMBL" id="TDM12410.1"/>
    </source>
</evidence>
<evidence type="ECO:0000256" key="1">
    <source>
        <dbReference type="ARBA" id="ARBA00004651"/>
    </source>
</evidence>
<evidence type="ECO:0000256" key="4">
    <source>
        <dbReference type="ARBA" id="ARBA00022475"/>
    </source>
</evidence>
<feature type="transmembrane region" description="Helical" evidence="8">
    <location>
        <begin position="121"/>
        <end position="143"/>
    </location>
</feature>
<dbReference type="GO" id="GO:0015920">
    <property type="term" value="P:lipopolysaccharide transport"/>
    <property type="evidence" value="ECO:0007669"/>
    <property type="project" value="TreeGrafter"/>
</dbReference>
<feature type="transmembrane region" description="Helical" evidence="8">
    <location>
        <begin position="242"/>
        <end position="261"/>
    </location>
</feature>
<keyword evidence="11" id="KW-1185">Reference proteome</keyword>
<name>A0A4R6BVL7_9STAP</name>
<proteinExistence type="inferred from homology"/>
<dbReference type="OrthoDB" id="9794365at2"/>
<keyword evidence="7 8" id="KW-0472">Membrane</keyword>